<feature type="region of interest" description="Disordered" evidence="2">
    <location>
        <begin position="51"/>
        <end position="93"/>
    </location>
</feature>
<evidence type="ECO:0000313" key="4">
    <source>
        <dbReference type="Proteomes" id="UP001500839"/>
    </source>
</evidence>
<comment type="caution">
    <text evidence="3">The sequence shown here is derived from an EMBL/GenBank/DDBJ whole genome shotgun (WGS) entry which is preliminary data.</text>
</comment>
<evidence type="ECO:0000313" key="3">
    <source>
        <dbReference type="EMBL" id="GAA4804854.1"/>
    </source>
</evidence>
<protein>
    <recommendedName>
        <fullName evidence="5">Glycoside hydrolase family 3 N-terminal domain-containing protein</fullName>
    </recommendedName>
</protein>
<evidence type="ECO:0008006" key="5">
    <source>
        <dbReference type="Google" id="ProtNLM"/>
    </source>
</evidence>
<keyword evidence="1" id="KW-0378">Hydrolase</keyword>
<evidence type="ECO:0000256" key="2">
    <source>
        <dbReference type="SAM" id="MobiDB-lite"/>
    </source>
</evidence>
<dbReference type="RefSeq" id="WP_345602053.1">
    <property type="nucleotide sequence ID" value="NZ_BAABKQ010000001.1"/>
</dbReference>
<proteinExistence type="predicted"/>
<accession>A0ABP9C9J3</accession>
<dbReference type="InterPro" id="IPR017853">
    <property type="entry name" value="GH"/>
</dbReference>
<evidence type="ECO:0000256" key="1">
    <source>
        <dbReference type="ARBA" id="ARBA00022801"/>
    </source>
</evidence>
<reference evidence="4" key="1">
    <citation type="journal article" date="2019" name="Int. J. Syst. Evol. Microbiol.">
        <title>The Global Catalogue of Microorganisms (GCM) 10K type strain sequencing project: providing services to taxonomists for standard genome sequencing and annotation.</title>
        <authorList>
            <consortium name="The Broad Institute Genomics Platform"/>
            <consortium name="The Broad Institute Genome Sequencing Center for Infectious Disease"/>
            <person name="Wu L."/>
            <person name="Ma J."/>
        </authorList>
    </citation>
    <scope>NUCLEOTIDE SEQUENCE [LARGE SCALE GENOMIC DNA]</scope>
    <source>
        <strain evidence="4">JCM 18542</strain>
    </source>
</reference>
<keyword evidence="4" id="KW-1185">Reference proteome</keyword>
<dbReference type="EMBL" id="BAABKQ010000001">
    <property type="protein sequence ID" value="GAA4804854.1"/>
    <property type="molecule type" value="Genomic_DNA"/>
</dbReference>
<sequence length="93" mass="9611">MRAGEAAGVIFFSDNIVSLDQIRGVAQELQAAAMASPIPVPLLLLTDQEGGQVRRAPASRRGRSGRLRVAGGRGGRSLRGGRAHRPRGGVGAA</sequence>
<dbReference type="InterPro" id="IPR036962">
    <property type="entry name" value="Glyco_hydro_3_N_sf"/>
</dbReference>
<gene>
    <name evidence="3" type="ORF">GCM10023353_04390</name>
</gene>
<dbReference type="SUPFAM" id="SSF51445">
    <property type="entry name" value="(Trans)glycosidases"/>
    <property type="match status" value="1"/>
</dbReference>
<feature type="compositionally biased region" description="Basic residues" evidence="2">
    <location>
        <begin position="57"/>
        <end position="66"/>
    </location>
</feature>
<organism evidence="3 4">
    <name type="scientific">Tomitella cavernea</name>
    <dbReference type="NCBI Taxonomy" id="1387982"/>
    <lineage>
        <taxon>Bacteria</taxon>
        <taxon>Bacillati</taxon>
        <taxon>Actinomycetota</taxon>
        <taxon>Actinomycetes</taxon>
        <taxon>Mycobacteriales</taxon>
        <taxon>Tomitella</taxon>
    </lineage>
</organism>
<name>A0ABP9C9J3_9ACTN</name>
<dbReference type="Proteomes" id="UP001500839">
    <property type="component" value="Unassembled WGS sequence"/>
</dbReference>
<dbReference type="Gene3D" id="3.20.20.300">
    <property type="entry name" value="Glycoside hydrolase, family 3, N-terminal domain"/>
    <property type="match status" value="1"/>
</dbReference>